<keyword evidence="3 4" id="KW-0040">ANK repeat</keyword>
<evidence type="ECO:0000256" key="4">
    <source>
        <dbReference type="PROSITE-ProRule" id="PRU00023"/>
    </source>
</evidence>
<dbReference type="Proteomes" id="UP000694844">
    <property type="component" value="Chromosome 8"/>
</dbReference>
<comment type="similarity">
    <text evidence="1">Belongs to the ANKRD34 family.</text>
</comment>
<dbReference type="PROSITE" id="PS50088">
    <property type="entry name" value="ANK_REPEAT"/>
    <property type="match status" value="1"/>
</dbReference>
<reference evidence="6" key="1">
    <citation type="submission" date="2025-08" db="UniProtKB">
        <authorList>
            <consortium name="RefSeq"/>
        </authorList>
    </citation>
    <scope>IDENTIFICATION</scope>
    <source>
        <tissue evidence="6">Whole sample</tissue>
    </source>
</reference>
<organism evidence="5 6">
    <name type="scientific">Crassostrea virginica</name>
    <name type="common">Eastern oyster</name>
    <dbReference type="NCBI Taxonomy" id="6565"/>
    <lineage>
        <taxon>Eukaryota</taxon>
        <taxon>Metazoa</taxon>
        <taxon>Spiralia</taxon>
        <taxon>Lophotrochozoa</taxon>
        <taxon>Mollusca</taxon>
        <taxon>Bivalvia</taxon>
        <taxon>Autobranchia</taxon>
        <taxon>Pteriomorphia</taxon>
        <taxon>Ostreida</taxon>
        <taxon>Ostreoidea</taxon>
        <taxon>Ostreidae</taxon>
        <taxon>Crassostrea</taxon>
    </lineage>
</organism>
<feature type="repeat" description="ANK" evidence="4">
    <location>
        <begin position="1"/>
        <end position="33"/>
    </location>
</feature>
<dbReference type="PANTHER" id="PTHR24156">
    <property type="entry name" value="ANK_REP_REGION DOMAIN-CONTAINING PROTEIN"/>
    <property type="match status" value="1"/>
</dbReference>
<sequence>MSTCNLMEAVAKGKYRLGRILVEGGADVNERNQDQLTVLMAACQLETNDCERHRKIKLIQTLLENGANPEDLDKSGKTCLHYTRPKSVDVRNVVFRFLKK</sequence>
<evidence type="ECO:0000256" key="1">
    <source>
        <dbReference type="ARBA" id="ARBA00010029"/>
    </source>
</evidence>
<dbReference type="InterPro" id="IPR002110">
    <property type="entry name" value="Ankyrin_rpt"/>
</dbReference>
<dbReference type="Gene3D" id="1.25.40.20">
    <property type="entry name" value="Ankyrin repeat-containing domain"/>
    <property type="match status" value="1"/>
</dbReference>
<dbReference type="AlphaFoldDB" id="A0A8B8B2M9"/>
<gene>
    <name evidence="6" type="primary">LOC111106478</name>
</gene>
<keyword evidence="2" id="KW-0677">Repeat</keyword>
<dbReference type="SUPFAM" id="SSF48403">
    <property type="entry name" value="Ankyrin repeat"/>
    <property type="match status" value="1"/>
</dbReference>
<dbReference type="RefSeq" id="XP_022296884.1">
    <property type="nucleotide sequence ID" value="XM_022441176.1"/>
</dbReference>
<dbReference type="GeneID" id="111106478"/>
<dbReference type="InterPro" id="IPR036770">
    <property type="entry name" value="Ankyrin_rpt-contain_sf"/>
</dbReference>
<name>A0A8B8B2M9_CRAVI</name>
<dbReference type="KEGG" id="cvn:111106478"/>
<evidence type="ECO:0000313" key="5">
    <source>
        <dbReference type="Proteomes" id="UP000694844"/>
    </source>
</evidence>
<evidence type="ECO:0000256" key="3">
    <source>
        <dbReference type="ARBA" id="ARBA00023043"/>
    </source>
</evidence>
<accession>A0A8B8B2M9</accession>
<dbReference type="InterPro" id="IPR042637">
    <property type="entry name" value="AN34A/B/C"/>
</dbReference>
<dbReference type="OrthoDB" id="6066600at2759"/>
<dbReference type="Pfam" id="PF12796">
    <property type="entry name" value="Ank_2"/>
    <property type="match status" value="1"/>
</dbReference>
<protein>
    <submittedName>
        <fullName evidence="6">Ankyrin repeat domain-containing protein 34B-like</fullName>
    </submittedName>
</protein>
<dbReference type="PANTHER" id="PTHR24156:SF7">
    <property type="entry name" value="ANKYRIN REPEAT DOMAIN-CONTAINING PROTEIN 34B-LIKE"/>
    <property type="match status" value="1"/>
</dbReference>
<evidence type="ECO:0000256" key="2">
    <source>
        <dbReference type="ARBA" id="ARBA00022737"/>
    </source>
</evidence>
<proteinExistence type="inferred from homology"/>
<keyword evidence="5" id="KW-1185">Reference proteome</keyword>
<evidence type="ECO:0000313" key="6">
    <source>
        <dbReference type="RefSeq" id="XP_022296884.1"/>
    </source>
</evidence>